<feature type="transmembrane region" description="Helical" evidence="2">
    <location>
        <begin position="286"/>
        <end position="305"/>
    </location>
</feature>
<organism evidence="3">
    <name type="scientific">Chromera velia CCMP2878</name>
    <dbReference type="NCBI Taxonomy" id="1169474"/>
    <lineage>
        <taxon>Eukaryota</taxon>
        <taxon>Sar</taxon>
        <taxon>Alveolata</taxon>
        <taxon>Colpodellida</taxon>
        <taxon>Chromeraceae</taxon>
        <taxon>Chromera</taxon>
    </lineage>
</organism>
<feature type="transmembrane region" description="Helical" evidence="2">
    <location>
        <begin position="21"/>
        <end position="40"/>
    </location>
</feature>
<keyword evidence="2" id="KW-0472">Membrane</keyword>
<name>A0A0G4ICH3_9ALVE</name>
<feature type="region of interest" description="Disordered" evidence="1">
    <location>
        <begin position="350"/>
        <end position="404"/>
    </location>
</feature>
<feature type="transmembrane region" description="Helical" evidence="2">
    <location>
        <begin position="159"/>
        <end position="177"/>
    </location>
</feature>
<dbReference type="PANTHER" id="PTHR34821">
    <property type="entry name" value="INNER MEMBRANE PROTEIN YDCZ"/>
    <property type="match status" value="1"/>
</dbReference>
<dbReference type="GO" id="GO:0005886">
    <property type="term" value="C:plasma membrane"/>
    <property type="evidence" value="ECO:0007669"/>
    <property type="project" value="TreeGrafter"/>
</dbReference>
<feature type="transmembrane region" description="Helical" evidence="2">
    <location>
        <begin position="317"/>
        <end position="340"/>
    </location>
</feature>
<keyword evidence="2" id="KW-1133">Transmembrane helix</keyword>
<dbReference type="PANTHER" id="PTHR34821:SF2">
    <property type="entry name" value="INNER MEMBRANE PROTEIN YDCZ"/>
    <property type="match status" value="1"/>
</dbReference>
<dbReference type="AlphaFoldDB" id="A0A0G4ICH3"/>
<feature type="transmembrane region" description="Helical" evidence="2">
    <location>
        <begin position="222"/>
        <end position="241"/>
    </location>
</feature>
<keyword evidence="2" id="KW-0812">Transmembrane</keyword>
<evidence type="ECO:0000313" key="3">
    <source>
        <dbReference type="EMBL" id="CEM54763.1"/>
    </source>
</evidence>
<proteinExistence type="predicted"/>
<feature type="transmembrane region" description="Helical" evidence="2">
    <location>
        <begin position="52"/>
        <end position="73"/>
    </location>
</feature>
<feature type="region of interest" description="Disordered" evidence="1">
    <location>
        <begin position="429"/>
        <end position="452"/>
    </location>
</feature>
<feature type="transmembrane region" description="Helical" evidence="2">
    <location>
        <begin position="183"/>
        <end position="202"/>
    </location>
</feature>
<protein>
    <recommendedName>
        <fullName evidence="4">EamA domain-containing protein</fullName>
    </recommendedName>
</protein>
<feature type="transmembrane region" description="Helical" evidence="2">
    <location>
        <begin position="125"/>
        <end position="147"/>
    </location>
</feature>
<evidence type="ECO:0000256" key="1">
    <source>
        <dbReference type="SAM" id="MobiDB-lite"/>
    </source>
</evidence>
<evidence type="ECO:0008006" key="4">
    <source>
        <dbReference type="Google" id="ProtNLM"/>
    </source>
</evidence>
<dbReference type="PhylomeDB" id="A0A0G4ICH3"/>
<dbReference type="InterPro" id="IPR006750">
    <property type="entry name" value="YdcZ"/>
</dbReference>
<evidence type="ECO:0000256" key="2">
    <source>
        <dbReference type="SAM" id="Phobius"/>
    </source>
</evidence>
<gene>
    <name evidence="3" type="ORF">Cvel_13028</name>
</gene>
<accession>A0A0G4ICH3</accession>
<feature type="transmembrane region" description="Helical" evidence="2">
    <location>
        <begin position="94"/>
        <end position="119"/>
    </location>
</feature>
<dbReference type="Pfam" id="PF04657">
    <property type="entry name" value="DMT_YdcZ"/>
    <property type="match status" value="2"/>
</dbReference>
<dbReference type="VEuPathDB" id="CryptoDB:Cvel_13028"/>
<sequence>MSEEGKRTGGSLPLLSQALRVFFISLAPFFVAGGLPLQAVCNIGVGRLLGHPLWGVSVSCSLGAVVSVFLICHNKDRTLKEGFKELSVRVRSGPFEWVALCPAVLGAFWIGAGIFVPPLTGFGPFYTAVVCGQISMSMLVDCTGIIWSPRKRVSIPQAIGAVLVVCGVLVFQLEGILSESMSMVPLIGLLAVALGAGCSLVVESTLTRRLSSSLGTPWRAVWFDFFFAAILATVAAVIVYPSPSAEGVGPLEFWKFVGGIFGVFVVAVGVIVPSYIGFVFTFSMQVLGQLVSSVLVDLFVAPFLLGVKPVPFTPLRAGGLSVVVVGVLCGMFADALVSFVSTGEGRRQKRLKSMAGDGGTGSDEDLKGRRCHSHGPSRVWRDSRTMSGEEVQSDRVPADGLGSSDHGQIPFRIDLGVSEKRENVVEGDGCLVQTEGDDVGGVWEPDEGTVRT</sequence>
<feature type="transmembrane region" description="Helical" evidence="2">
    <location>
        <begin position="253"/>
        <end position="279"/>
    </location>
</feature>
<reference evidence="3" key="1">
    <citation type="submission" date="2014-11" db="EMBL/GenBank/DDBJ databases">
        <authorList>
            <person name="Otto D Thomas"/>
            <person name="Naeem Raeece"/>
        </authorList>
    </citation>
    <scope>NUCLEOTIDE SEQUENCE</scope>
</reference>
<dbReference type="EMBL" id="CDMZ01005814">
    <property type="protein sequence ID" value="CEM54763.1"/>
    <property type="molecule type" value="Genomic_DNA"/>
</dbReference>